<sequence length="109" mass="12036">MRIVRTVGQAFDVCHQLTLQQKSEDQEDEEGRAEELEAAPAKKRLALSEETDLEATTEESIECVSSSDLEKHKKDEALGADAKVGCSLLMLPFFNSAFLTQSPAFIPVH</sequence>
<dbReference type="EMBL" id="JAHUTI010063792">
    <property type="protein sequence ID" value="MED6253085.1"/>
    <property type="molecule type" value="Genomic_DNA"/>
</dbReference>
<evidence type="ECO:0000313" key="3">
    <source>
        <dbReference type="Proteomes" id="UP001345963"/>
    </source>
</evidence>
<proteinExistence type="predicted"/>
<accession>A0ABU7BSL6</accession>
<comment type="caution">
    <text evidence="2">The sequence shown here is derived from an EMBL/GenBank/DDBJ whole genome shotgun (WGS) entry which is preliminary data.</text>
</comment>
<organism evidence="2 3">
    <name type="scientific">Ataeniobius toweri</name>
    <dbReference type="NCBI Taxonomy" id="208326"/>
    <lineage>
        <taxon>Eukaryota</taxon>
        <taxon>Metazoa</taxon>
        <taxon>Chordata</taxon>
        <taxon>Craniata</taxon>
        <taxon>Vertebrata</taxon>
        <taxon>Euteleostomi</taxon>
        <taxon>Actinopterygii</taxon>
        <taxon>Neopterygii</taxon>
        <taxon>Teleostei</taxon>
        <taxon>Neoteleostei</taxon>
        <taxon>Acanthomorphata</taxon>
        <taxon>Ovalentaria</taxon>
        <taxon>Atherinomorphae</taxon>
        <taxon>Cyprinodontiformes</taxon>
        <taxon>Goodeidae</taxon>
        <taxon>Ataeniobius</taxon>
    </lineage>
</organism>
<feature type="compositionally biased region" description="Acidic residues" evidence="1">
    <location>
        <begin position="49"/>
        <end position="61"/>
    </location>
</feature>
<reference evidence="2 3" key="1">
    <citation type="submission" date="2021-07" db="EMBL/GenBank/DDBJ databases">
        <authorList>
            <person name="Palmer J.M."/>
        </authorList>
    </citation>
    <scope>NUCLEOTIDE SEQUENCE [LARGE SCALE GENOMIC DNA]</scope>
    <source>
        <strain evidence="2 3">AT_MEX2019</strain>
        <tissue evidence="2">Muscle</tissue>
    </source>
</reference>
<keyword evidence="3" id="KW-1185">Reference proteome</keyword>
<dbReference type="Proteomes" id="UP001345963">
    <property type="component" value="Unassembled WGS sequence"/>
</dbReference>
<protein>
    <submittedName>
        <fullName evidence="2">Uncharacterized protein</fullName>
    </submittedName>
</protein>
<dbReference type="InterPro" id="IPR011993">
    <property type="entry name" value="PH-like_dom_sf"/>
</dbReference>
<dbReference type="Gene3D" id="2.30.29.30">
    <property type="entry name" value="Pleckstrin-homology domain (PH domain)/Phosphotyrosine-binding domain (PTB)"/>
    <property type="match status" value="1"/>
</dbReference>
<evidence type="ECO:0000313" key="2">
    <source>
        <dbReference type="EMBL" id="MED6253085.1"/>
    </source>
</evidence>
<gene>
    <name evidence="2" type="ORF">ATANTOWER_022076</name>
</gene>
<name>A0ABU7BSL6_9TELE</name>
<evidence type="ECO:0000256" key="1">
    <source>
        <dbReference type="SAM" id="MobiDB-lite"/>
    </source>
</evidence>
<feature type="region of interest" description="Disordered" evidence="1">
    <location>
        <begin position="21"/>
        <end position="61"/>
    </location>
</feature>